<evidence type="ECO:0000313" key="1">
    <source>
        <dbReference type="EMBL" id="MBF1306338.1"/>
    </source>
</evidence>
<proteinExistence type="predicted"/>
<dbReference type="EMBL" id="JABZRE010000002">
    <property type="protein sequence ID" value="MBF1306338.1"/>
    <property type="molecule type" value="Genomic_DNA"/>
</dbReference>
<dbReference type="RefSeq" id="WP_278476850.1">
    <property type="nucleotide sequence ID" value="NZ_JABZRE010000002.1"/>
</dbReference>
<protein>
    <submittedName>
        <fullName evidence="1">Uncharacterized protein</fullName>
    </submittedName>
</protein>
<reference evidence="1" key="1">
    <citation type="submission" date="2020-04" db="EMBL/GenBank/DDBJ databases">
        <title>Deep metagenomics examines the oral microbiome during advanced dental caries in children, revealing novel taxa and co-occurrences with host molecules.</title>
        <authorList>
            <person name="Baker J.L."/>
            <person name="Morton J.T."/>
            <person name="Dinis M."/>
            <person name="Alvarez R."/>
            <person name="Tran N.C."/>
            <person name="Knight R."/>
            <person name="Edlund A."/>
        </authorList>
    </citation>
    <scope>NUCLEOTIDE SEQUENCE</scope>
    <source>
        <strain evidence="1">JCVI_23_bin.11</strain>
    </source>
</reference>
<comment type="caution">
    <text evidence="1">The sequence shown here is derived from an EMBL/GenBank/DDBJ whole genome shotgun (WGS) entry which is preliminary data.</text>
</comment>
<dbReference type="Proteomes" id="UP000758611">
    <property type="component" value="Unassembled WGS sequence"/>
</dbReference>
<sequence length="244" mass="27927">MKSNYEFRGELFNRKFPEKQYPIIDFSCLTKGAGKGRSKFNDGPIVHIDDLNFSIFDFLYQLDDVSPSRSKIEEWVLNNTSFKDAPGIYYVNTGLRRAILTTKSVSSSIAKVLHELIHATNESDLFLKRTARSQTLAFQVIKYERSYSTASTYAGLYNVMVPSALLSENTPNYRSHPGYRNGLKLGGNWQTLLIEELLDEGIRPDGFVSSRELKLWRDKTYKAKKVISPEEFKSLLIKKIDENS</sequence>
<accession>A0A930H5I0</accession>
<gene>
    <name evidence="1" type="ORF">HXM94_00925</name>
</gene>
<organism evidence="1 2">
    <name type="scientific">Parvimonas micra</name>
    <dbReference type="NCBI Taxonomy" id="33033"/>
    <lineage>
        <taxon>Bacteria</taxon>
        <taxon>Bacillati</taxon>
        <taxon>Bacillota</taxon>
        <taxon>Tissierellia</taxon>
        <taxon>Tissierellales</taxon>
        <taxon>Peptoniphilaceae</taxon>
        <taxon>Parvimonas</taxon>
    </lineage>
</organism>
<name>A0A930H5I0_9FIRM</name>
<evidence type="ECO:0000313" key="2">
    <source>
        <dbReference type="Proteomes" id="UP000758611"/>
    </source>
</evidence>
<dbReference type="AlphaFoldDB" id="A0A930H5I0"/>